<evidence type="ECO:0000313" key="2">
    <source>
        <dbReference type="EMBL" id="KAF5356869.1"/>
    </source>
</evidence>
<reference evidence="2 3" key="1">
    <citation type="journal article" date="2020" name="ISME J.">
        <title>Uncovering the hidden diversity of litter-decomposition mechanisms in mushroom-forming fungi.</title>
        <authorList>
            <person name="Floudas D."/>
            <person name="Bentzer J."/>
            <person name="Ahren D."/>
            <person name="Johansson T."/>
            <person name="Persson P."/>
            <person name="Tunlid A."/>
        </authorList>
    </citation>
    <scope>NUCLEOTIDE SEQUENCE [LARGE SCALE GENOMIC DNA]</scope>
    <source>
        <strain evidence="2 3">CBS 146.42</strain>
    </source>
</reference>
<accession>A0A8H5G1Z3</accession>
<dbReference type="OrthoDB" id="3145912at2759"/>
<dbReference type="Proteomes" id="UP000559027">
    <property type="component" value="Unassembled WGS sequence"/>
</dbReference>
<gene>
    <name evidence="2" type="ORF">D9756_006447</name>
</gene>
<feature type="region of interest" description="Disordered" evidence="1">
    <location>
        <begin position="273"/>
        <end position="292"/>
    </location>
</feature>
<name>A0A8H5G1Z3_9AGAR</name>
<evidence type="ECO:0008006" key="4">
    <source>
        <dbReference type="Google" id="ProtNLM"/>
    </source>
</evidence>
<evidence type="ECO:0000313" key="3">
    <source>
        <dbReference type="Proteomes" id="UP000559027"/>
    </source>
</evidence>
<proteinExistence type="predicted"/>
<dbReference type="EMBL" id="JAACJO010000006">
    <property type="protein sequence ID" value="KAF5356869.1"/>
    <property type="molecule type" value="Genomic_DNA"/>
</dbReference>
<feature type="compositionally biased region" description="Polar residues" evidence="1">
    <location>
        <begin position="280"/>
        <end position="292"/>
    </location>
</feature>
<organism evidence="2 3">
    <name type="scientific">Leucocoprinus leucothites</name>
    <dbReference type="NCBI Taxonomy" id="201217"/>
    <lineage>
        <taxon>Eukaryota</taxon>
        <taxon>Fungi</taxon>
        <taxon>Dikarya</taxon>
        <taxon>Basidiomycota</taxon>
        <taxon>Agaricomycotina</taxon>
        <taxon>Agaricomycetes</taxon>
        <taxon>Agaricomycetidae</taxon>
        <taxon>Agaricales</taxon>
        <taxon>Agaricineae</taxon>
        <taxon>Agaricaceae</taxon>
        <taxon>Leucocoprinus</taxon>
    </lineage>
</organism>
<evidence type="ECO:0000256" key="1">
    <source>
        <dbReference type="SAM" id="MobiDB-lite"/>
    </source>
</evidence>
<keyword evidence="3" id="KW-1185">Reference proteome</keyword>
<comment type="caution">
    <text evidence="2">The sequence shown here is derived from an EMBL/GenBank/DDBJ whole genome shotgun (WGS) entry which is preliminary data.</text>
</comment>
<protein>
    <recommendedName>
        <fullName evidence="4">F-box domain-containing protein</fullName>
    </recommendedName>
</protein>
<dbReference type="AlphaFoldDB" id="A0A8H5G1Z3"/>
<sequence>MSSSPLRFRFIELPLELQREIFLASGLEDINNATRLVCVSKRAYNWIAPIIYNMVTLGSEDTALFLRTLASKPAEFFATHVKCLCLSVSVTPVDAEKILSICSGVRRLAFWVNYLSAFPGKSITHLISPLSLRRLSIEARHLRSLRQSSLKARAGEDSRWYTNLTHLDIVFWPEDTSLTLPDLTHFRSLTHVGLWQSHRPVEEKLISEVLDSCKRVQILLVVVHESDMTQRPCAQDRRVVFMPYPTAVVVDWEASFTGKPNTWSRAQEAYLAAAKPPNVSDPNGHNSGEISS</sequence>